<evidence type="ECO:0000256" key="1">
    <source>
        <dbReference type="ARBA" id="ARBA00004651"/>
    </source>
</evidence>
<organism evidence="10 11">
    <name type="scientific">Tahibacter harae</name>
    <dbReference type="NCBI Taxonomy" id="2963937"/>
    <lineage>
        <taxon>Bacteria</taxon>
        <taxon>Pseudomonadati</taxon>
        <taxon>Pseudomonadota</taxon>
        <taxon>Gammaproteobacteria</taxon>
        <taxon>Lysobacterales</taxon>
        <taxon>Rhodanobacteraceae</taxon>
        <taxon>Tahibacter</taxon>
    </lineage>
</organism>
<gene>
    <name evidence="10" type="ORF">NM961_02095</name>
</gene>
<keyword evidence="4 7" id="KW-0812">Transmembrane</keyword>
<proteinExistence type="inferred from homology"/>
<evidence type="ECO:0000259" key="8">
    <source>
        <dbReference type="Pfam" id="PF02687"/>
    </source>
</evidence>
<dbReference type="RefSeq" id="WP_255911306.1">
    <property type="nucleotide sequence ID" value="NZ_JANFQO010000002.1"/>
</dbReference>
<comment type="similarity">
    <text evidence="2">Belongs to the ABC-4 integral membrane protein family. LolC/E subfamily.</text>
</comment>
<evidence type="ECO:0000313" key="11">
    <source>
        <dbReference type="Proteomes" id="UP001165498"/>
    </source>
</evidence>
<accession>A0ABT1QLU1</accession>
<dbReference type="Proteomes" id="UP001165498">
    <property type="component" value="Unassembled WGS sequence"/>
</dbReference>
<protein>
    <submittedName>
        <fullName evidence="10">ABC transporter permease</fullName>
    </submittedName>
</protein>
<feature type="transmembrane region" description="Helical" evidence="7">
    <location>
        <begin position="359"/>
        <end position="383"/>
    </location>
</feature>
<feature type="transmembrane region" description="Helical" evidence="7">
    <location>
        <begin position="699"/>
        <end position="724"/>
    </location>
</feature>
<comment type="subcellular location">
    <subcellularLocation>
        <location evidence="1">Cell membrane</location>
        <topology evidence="1">Multi-pass membrane protein</topology>
    </subcellularLocation>
</comment>
<evidence type="ECO:0000256" key="5">
    <source>
        <dbReference type="ARBA" id="ARBA00022989"/>
    </source>
</evidence>
<dbReference type="PANTHER" id="PTHR30489">
    <property type="entry name" value="LIPOPROTEIN-RELEASING SYSTEM TRANSMEMBRANE PROTEIN LOLE"/>
    <property type="match status" value="1"/>
</dbReference>
<keyword evidence="6 7" id="KW-0472">Membrane</keyword>
<keyword evidence="3" id="KW-1003">Cell membrane</keyword>
<feature type="transmembrane region" description="Helical" evidence="7">
    <location>
        <begin position="652"/>
        <end position="679"/>
    </location>
</feature>
<evidence type="ECO:0000256" key="6">
    <source>
        <dbReference type="ARBA" id="ARBA00023136"/>
    </source>
</evidence>
<reference evidence="10" key="1">
    <citation type="submission" date="2022-07" db="EMBL/GenBank/DDBJ databases">
        <title>Tahibacter sp., a new gammaproteobacterium isolated from the silt sample collected at pig farm.</title>
        <authorList>
            <person name="Chen H."/>
        </authorList>
    </citation>
    <scope>NUCLEOTIDE SEQUENCE</scope>
    <source>
        <strain evidence="10">P2K</strain>
    </source>
</reference>
<evidence type="ECO:0000256" key="4">
    <source>
        <dbReference type="ARBA" id="ARBA00022692"/>
    </source>
</evidence>
<dbReference type="EMBL" id="JANFQO010000002">
    <property type="protein sequence ID" value="MCQ4163493.1"/>
    <property type="molecule type" value="Genomic_DNA"/>
</dbReference>
<feature type="transmembrane region" description="Helical" evidence="7">
    <location>
        <begin position="310"/>
        <end position="339"/>
    </location>
</feature>
<evidence type="ECO:0000259" key="9">
    <source>
        <dbReference type="Pfam" id="PF12704"/>
    </source>
</evidence>
<comment type="caution">
    <text evidence="10">The sequence shown here is derived from an EMBL/GenBank/DDBJ whole genome shotgun (WGS) entry which is preliminary data.</text>
</comment>
<dbReference type="InterPro" id="IPR003838">
    <property type="entry name" value="ABC3_permease_C"/>
</dbReference>
<dbReference type="InterPro" id="IPR025857">
    <property type="entry name" value="MacB_PCD"/>
</dbReference>
<dbReference type="InterPro" id="IPR051447">
    <property type="entry name" value="Lipoprotein-release_system"/>
</dbReference>
<evidence type="ECO:0000313" key="10">
    <source>
        <dbReference type="EMBL" id="MCQ4163493.1"/>
    </source>
</evidence>
<keyword evidence="11" id="KW-1185">Reference proteome</keyword>
<dbReference type="PANTHER" id="PTHR30489:SF0">
    <property type="entry name" value="LIPOPROTEIN-RELEASING SYSTEM TRANSMEMBRANE PROTEIN LOLE"/>
    <property type="match status" value="1"/>
</dbReference>
<dbReference type="Pfam" id="PF12704">
    <property type="entry name" value="MacB_PCD"/>
    <property type="match status" value="1"/>
</dbReference>
<feature type="transmembrane region" description="Helical" evidence="7">
    <location>
        <begin position="744"/>
        <end position="767"/>
    </location>
</feature>
<dbReference type="Pfam" id="PF02687">
    <property type="entry name" value="FtsX"/>
    <property type="match status" value="2"/>
</dbReference>
<evidence type="ECO:0000256" key="3">
    <source>
        <dbReference type="ARBA" id="ARBA00022475"/>
    </source>
</evidence>
<feature type="domain" description="MacB-like periplasmic core" evidence="9">
    <location>
        <begin position="20"/>
        <end position="232"/>
    </location>
</feature>
<sequence>MLGRKLGRDLWRLRLSLFAVAMVGAVGVANLVMARATLESLRESREEFYGRYRFADVFAEVERAPEALARRIAHIDGVAAVDTRVLAAGRAELAGFGEPIRVMAVSLGEPDSANLNAVYLREGRLPAPGERRAAVLSDGFAQAHHLRVGSEVTLVLHGRRQRFTVMGIGTSPEHVAQMDPSAVFPDARRFAVAWLPRETLAAATDLDGAFNSVAITLQPGASEAAVLAALDRVLRRYGGRGAIGREYQRSHRYLSEELRQLDTMARTFPVVFLAVSAFILQVVLGRLVASQREQIGTLKAFGYGTWRIAAHYTGLALATGGMAALFGVAGGMLLGARMADLYREFYRLPWIDFHLSSSLLGIAVLVSLAGAVAGAALPAISAARLAPAEAMRAEAPSSRWVRRAGRRKRLPLGQSHRFILRNLQRRPIRSALTWLGLASGTAIIMMGRFQNDAIELMIDQQFRRTERHDIAVDAVQARGRAAQRELERLTGVLQVEPVRVLPAKVSFRAADYRTAVRVLDDGAQLRRTLDSDGRPIAAPLRGVLLTDYLARMIGAQPGDEILIDPLDARTPPVGLPLVGTTSEPFGAQAYVNAETFDAVFERSLQDAGWLLAVDRRRQPAVLRALDRRPYVAGIDQRGLAIRNFKDGMANTILTFTLIATSFGIVITLGVVYSAARVSLSEQSRDLASLRILGFTRSEVSYLLVGELVLLALAAVPLGFAAGHGLAALLTAGFDSDLFRIPHYIILRTHAFAGAVSLACALACGLGLRRRVDRLDLVAVLKARE</sequence>
<evidence type="ECO:0000256" key="2">
    <source>
        <dbReference type="ARBA" id="ARBA00005236"/>
    </source>
</evidence>
<name>A0ABT1QLU1_9GAMM</name>
<feature type="domain" description="ABC3 transporter permease C-terminal" evidence="8">
    <location>
        <begin position="659"/>
        <end position="769"/>
    </location>
</feature>
<keyword evidence="5 7" id="KW-1133">Transmembrane helix</keyword>
<evidence type="ECO:0000256" key="7">
    <source>
        <dbReference type="SAM" id="Phobius"/>
    </source>
</evidence>
<feature type="domain" description="ABC3 transporter permease C-terminal" evidence="8">
    <location>
        <begin position="267"/>
        <end position="385"/>
    </location>
</feature>
<feature type="transmembrane region" description="Helical" evidence="7">
    <location>
        <begin position="268"/>
        <end position="289"/>
    </location>
</feature>